<dbReference type="AlphaFoldDB" id="A0A2G9TJB3"/>
<dbReference type="GO" id="GO:0003824">
    <property type="term" value="F:catalytic activity"/>
    <property type="evidence" value="ECO:0007669"/>
    <property type="project" value="InterPro"/>
</dbReference>
<proteinExistence type="predicted"/>
<protein>
    <recommendedName>
        <fullName evidence="3">Endonuclease/exonuclease/phosphatase domain-containing protein</fullName>
    </recommendedName>
</protein>
<evidence type="ECO:0000313" key="1">
    <source>
        <dbReference type="EMBL" id="PIO57988.1"/>
    </source>
</evidence>
<organism evidence="1 2">
    <name type="scientific">Teladorsagia circumcincta</name>
    <name type="common">Brown stomach worm</name>
    <name type="synonym">Ostertagia circumcincta</name>
    <dbReference type="NCBI Taxonomy" id="45464"/>
    <lineage>
        <taxon>Eukaryota</taxon>
        <taxon>Metazoa</taxon>
        <taxon>Ecdysozoa</taxon>
        <taxon>Nematoda</taxon>
        <taxon>Chromadorea</taxon>
        <taxon>Rhabditida</taxon>
        <taxon>Rhabditina</taxon>
        <taxon>Rhabditomorpha</taxon>
        <taxon>Strongyloidea</taxon>
        <taxon>Trichostrongylidae</taxon>
        <taxon>Teladorsagia</taxon>
    </lineage>
</organism>
<reference evidence="1 2" key="1">
    <citation type="submission" date="2015-09" db="EMBL/GenBank/DDBJ databases">
        <title>Draft genome of the parasitic nematode Teladorsagia circumcincta isolate WARC Sus (inbred).</title>
        <authorList>
            <person name="Mitreva M."/>
        </authorList>
    </citation>
    <scope>NUCLEOTIDE SEQUENCE [LARGE SCALE GENOMIC DNA]</scope>
    <source>
        <strain evidence="1 2">S</strain>
    </source>
</reference>
<dbReference type="EMBL" id="KZ362824">
    <property type="protein sequence ID" value="PIO57988.1"/>
    <property type="molecule type" value="Genomic_DNA"/>
</dbReference>
<dbReference type="Proteomes" id="UP000230423">
    <property type="component" value="Unassembled WGS sequence"/>
</dbReference>
<accession>A0A2G9TJB3</accession>
<evidence type="ECO:0000313" key="2">
    <source>
        <dbReference type="Proteomes" id="UP000230423"/>
    </source>
</evidence>
<keyword evidence="2" id="KW-1185">Reference proteome</keyword>
<gene>
    <name evidence="1" type="ORF">TELCIR_20588</name>
</gene>
<dbReference type="OrthoDB" id="5842234at2759"/>
<feature type="non-terminal residue" evidence="1">
    <location>
        <position position="1"/>
    </location>
</feature>
<sequence length="136" mass="15604">VTVIQVYAPIADSDEEADDFCELLEEPICRQRSYVVVMGDFNASIGSRRVGVIFIGPHSAEERNKAGQRLADFCKLTHSYHGNSQFLKSPKRRWKNPYGQHYHELDHILGNRRIMTEPEGSGHNSWKAVRIELLEH</sequence>
<dbReference type="SUPFAM" id="SSF56219">
    <property type="entry name" value="DNase I-like"/>
    <property type="match status" value="1"/>
</dbReference>
<dbReference type="Gene3D" id="3.60.10.10">
    <property type="entry name" value="Endonuclease/exonuclease/phosphatase"/>
    <property type="match status" value="1"/>
</dbReference>
<evidence type="ECO:0008006" key="3">
    <source>
        <dbReference type="Google" id="ProtNLM"/>
    </source>
</evidence>
<name>A0A2G9TJB3_TELCI</name>
<dbReference type="InterPro" id="IPR036691">
    <property type="entry name" value="Endo/exonu/phosph_ase_sf"/>
</dbReference>